<evidence type="ECO:0000313" key="1">
    <source>
        <dbReference type="EMBL" id="GFD56176.1"/>
    </source>
</evidence>
<dbReference type="EMBL" id="BKCJ011826236">
    <property type="protein sequence ID" value="GFD56176.1"/>
    <property type="molecule type" value="Genomic_DNA"/>
</dbReference>
<accession>A0A699XE77</accession>
<gene>
    <name evidence="1" type="ORF">Tci_928145</name>
</gene>
<sequence length="72" mass="7798">ALPVHFAAAPDDLPVLHPLALRDGRAPGLGHTLVHGDRQLHLLRAGCDWQRTGRPVRLRRKRPAAGCAGARD</sequence>
<dbReference type="AlphaFoldDB" id="A0A699XE77"/>
<name>A0A699XE77_TANCI</name>
<proteinExistence type="predicted"/>
<feature type="non-terminal residue" evidence="1">
    <location>
        <position position="1"/>
    </location>
</feature>
<reference evidence="1" key="1">
    <citation type="journal article" date="2019" name="Sci. Rep.">
        <title>Draft genome of Tanacetum cinerariifolium, the natural source of mosquito coil.</title>
        <authorList>
            <person name="Yamashiro T."/>
            <person name="Shiraishi A."/>
            <person name="Satake H."/>
            <person name="Nakayama K."/>
        </authorList>
    </citation>
    <scope>NUCLEOTIDE SEQUENCE</scope>
</reference>
<organism evidence="1">
    <name type="scientific">Tanacetum cinerariifolium</name>
    <name type="common">Dalmatian daisy</name>
    <name type="synonym">Chrysanthemum cinerariifolium</name>
    <dbReference type="NCBI Taxonomy" id="118510"/>
    <lineage>
        <taxon>Eukaryota</taxon>
        <taxon>Viridiplantae</taxon>
        <taxon>Streptophyta</taxon>
        <taxon>Embryophyta</taxon>
        <taxon>Tracheophyta</taxon>
        <taxon>Spermatophyta</taxon>
        <taxon>Magnoliopsida</taxon>
        <taxon>eudicotyledons</taxon>
        <taxon>Gunneridae</taxon>
        <taxon>Pentapetalae</taxon>
        <taxon>asterids</taxon>
        <taxon>campanulids</taxon>
        <taxon>Asterales</taxon>
        <taxon>Asteraceae</taxon>
        <taxon>Asteroideae</taxon>
        <taxon>Anthemideae</taxon>
        <taxon>Anthemidinae</taxon>
        <taxon>Tanacetum</taxon>
    </lineage>
</organism>
<protein>
    <submittedName>
        <fullName evidence="1">Uncharacterized protein</fullName>
    </submittedName>
</protein>
<comment type="caution">
    <text evidence="1">The sequence shown here is derived from an EMBL/GenBank/DDBJ whole genome shotgun (WGS) entry which is preliminary data.</text>
</comment>